<dbReference type="STRING" id="1314800.A0A1B7MHF6"/>
<gene>
    <name evidence="1" type="ORF">K503DRAFT_702794</name>
</gene>
<evidence type="ECO:0000313" key="1">
    <source>
        <dbReference type="EMBL" id="OAX32018.1"/>
    </source>
</evidence>
<dbReference type="Proteomes" id="UP000092154">
    <property type="component" value="Unassembled WGS sequence"/>
</dbReference>
<dbReference type="EMBL" id="KV449154">
    <property type="protein sequence ID" value="OAX32018.1"/>
    <property type="molecule type" value="Genomic_DNA"/>
</dbReference>
<protein>
    <submittedName>
        <fullName evidence="1">Uncharacterized protein</fullName>
    </submittedName>
</protein>
<keyword evidence="2" id="KW-1185">Reference proteome</keyword>
<dbReference type="AlphaFoldDB" id="A0A1B7MHF6"/>
<organism evidence="1 2">
    <name type="scientific">Rhizopogon vinicolor AM-OR11-026</name>
    <dbReference type="NCBI Taxonomy" id="1314800"/>
    <lineage>
        <taxon>Eukaryota</taxon>
        <taxon>Fungi</taxon>
        <taxon>Dikarya</taxon>
        <taxon>Basidiomycota</taxon>
        <taxon>Agaricomycotina</taxon>
        <taxon>Agaricomycetes</taxon>
        <taxon>Agaricomycetidae</taxon>
        <taxon>Boletales</taxon>
        <taxon>Suillineae</taxon>
        <taxon>Rhizopogonaceae</taxon>
        <taxon>Rhizopogon</taxon>
    </lineage>
</organism>
<proteinExistence type="predicted"/>
<feature type="non-terminal residue" evidence="1">
    <location>
        <position position="1"/>
    </location>
</feature>
<accession>A0A1B7MHF6</accession>
<dbReference type="InParanoid" id="A0A1B7MHF6"/>
<dbReference type="OrthoDB" id="391988at2759"/>
<name>A0A1B7MHF6_9AGAM</name>
<reference evidence="1 2" key="1">
    <citation type="submission" date="2016-06" db="EMBL/GenBank/DDBJ databases">
        <title>Comparative genomics of the ectomycorrhizal sister species Rhizopogon vinicolor and Rhizopogon vesiculosus (Basidiomycota: Boletales) reveals a divergence of the mating type B locus.</title>
        <authorList>
            <consortium name="DOE Joint Genome Institute"/>
            <person name="Mujic A.B."/>
            <person name="Kuo A."/>
            <person name="Tritt A."/>
            <person name="Lipzen A."/>
            <person name="Chen C."/>
            <person name="Johnson J."/>
            <person name="Sharma A."/>
            <person name="Barry K."/>
            <person name="Grigoriev I.V."/>
            <person name="Spatafora J.W."/>
        </authorList>
    </citation>
    <scope>NUCLEOTIDE SEQUENCE [LARGE SCALE GENOMIC DNA]</scope>
    <source>
        <strain evidence="1 2">AM-OR11-026</strain>
    </source>
</reference>
<evidence type="ECO:0000313" key="2">
    <source>
        <dbReference type="Proteomes" id="UP000092154"/>
    </source>
</evidence>
<sequence>QPGQADIEIEYISPQNDKFVLHDSKGFEPGEEDSAKIAKEFIQRRRRIEALGDRLHAVW</sequence>